<dbReference type="InterPro" id="IPR013106">
    <property type="entry name" value="Ig_V-set"/>
</dbReference>
<evidence type="ECO:0000256" key="4">
    <source>
        <dbReference type="ARBA" id="ARBA00022729"/>
    </source>
</evidence>
<proteinExistence type="predicted"/>
<feature type="chain" id="PRO_5040133974" description="Ig-like domain-containing protein" evidence="12">
    <location>
        <begin position="24"/>
        <end position="473"/>
    </location>
</feature>
<evidence type="ECO:0000256" key="10">
    <source>
        <dbReference type="ARBA" id="ARBA00023319"/>
    </source>
</evidence>
<gene>
    <name evidence="14" type="ORF">COCON_G00171560</name>
</gene>
<dbReference type="Pfam" id="PF07686">
    <property type="entry name" value="V-set"/>
    <property type="match status" value="2"/>
</dbReference>
<dbReference type="GO" id="GO:0042130">
    <property type="term" value="P:negative regulation of T cell proliferation"/>
    <property type="evidence" value="ECO:0007669"/>
    <property type="project" value="TreeGrafter"/>
</dbReference>
<evidence type="ECO:0000313" key="14">
    <source>
        <dbReference type="EMBL" id="KAJ8261433.1"/>
    </source>
</evidence>
<keyword evidence="9" id="KW-0325">Glycoprotein</keyword>
<dbReference type="FunFam" id="2.60.40.10:FF:000142">
    <property type="entry name" value="V-set domain-containing T-cell activation inhibitor 1"/>
    <property type="match status" value="2"/>
</dbReference>
<keyword evidence="6 11" id="KW-0472">Membrane</keyword>
<dbReference type="SMART" id="SM00409">
    <property type="entry name" value="IG"/>
    <property type="match status" value="2"/>
</dbReference>
<dbReference type="GO" id="GO:0007166">
    <property type="term" value="P:cell surface receptor signaling pathway"/>
    <property type="evidence" value="ECO:0007669"/>
    <property type="project" value="TreeGrafter"/>
</dbReference>
<evidence type="ECO:0000256" key="6">
    <source>
        <dbReference type="ARBA" id="ARBA00023136"/>
    </source>
</evidence>
<keyword evidence="2" id="KW-1003">Cell membrane</keyword>
<dbReference type="InterPro" id="IPR013783">
    <property type="entry name" value="Ig-like_fold"/>
</dbReference>
<dbReference type="InterPro" id="IPR003598">
    <property type="entry name" value="Ig_sub2"/>
</dbReference>
<dbReference type="GO" id="GO:0031295">
    <property type="term" value="P:T cell costimulation"/>
    <property type="evidence" value="ECO:0007669"/>
    <property type="project" value="TreeGrafter"/>
</dbReference>
<comment type="subcellular location">
    <subcellularLocation>
        <location evidence="1">Cell membrane</location>
        <topology evidence="1">Single-pass type I membrane protein</topology>
    </subcellularLocation>
</comment>
<feature type="transmembrane region" description="Helical" evidence="11">
    <location>
        <begin position="257"/>
        <end position="280"/>
    </location>
</feature>
<comment type="caution">
    <text evidence="14">The sequence shown here is derived from an EMBL/GenBank/DDBJ whole genome shotgun (WGS) entry which is preliminary data.</text>
</comment>
<evidence type="ECO:0000256" key="12">
    <source>
        <dbReference type="SAM" id="SignalP"/>
    </source>
</evidence>
<feature type="transmembrane region" description="Helical" evidence="11">
    <location>
        <begin position="438"/>
        <end position="459"/>
    </location>
</feature>
<dbReference type="SMART" id="SM00408">
    <property type="entry name" value="IGc2"/>
    <property type="match status" value="2"/>
</dbReference>
<feature type="transmembrane region" description="Helical" evidence="11">
    <location>
        <begin position="292"/>
        <end position="314"/>
    </location>
</feature>
<keyword evidence="4 12" id="KW-0732">Signal</keyword>
<dbReference type="GO" id="GO:0006955">
    <property type="term" value="P:immune response"/>
    <property type="evidence" value="ECO:0007669"/>
    <property type="project" value="TreeGrafter"/>
</dbReference>
<dbReference type="SUPFAM" id="SSF48726">
    <property type="entry name" value="Immunoglobulin"/>
    <property type="match status" value="2"/>
</dbReference>
<protein>
    <recommendedName>
        <fullName evidence="13">Ig-like domain-containing protein</fullName>
    </recommendedName>
</protein>
<evidence type="ECO:0000256" key="3">
    <source>
        <dbReference type="ARBA" id="ARBA00022692"/>
    </source>
</evidence>
<keyword evidence="3 11" id="KW-0812">Transmembrane</keyword>
<evidence type="ECO:0000256" key="5">
    <source>
        <dbReference type="ARBA" id="ARBA00022989"/>
    </source>
</evidence>
<dbReference type="InterPro" id="IPR036179">
    <property type="entry name" value="Ig-like_dom_sf"/>
</dbReference>
<keyword evidence="8" id="KW-0675">Receptor</keyword>
<evidence type="ECO:0000256" key="11">
    <source>
        <dbReference type="SAM" id="Phobius"/>
    </source>
</evidence>
<evidence type="ECO:0000256" key="2">
    <source>
        <dbReference type="ARBA" id="ARBA00022475"/>
    </source>
</evidence>
<evidence type="ECO:0000256" key="9">
    <source>
        <dbReference type="ARBA" id="ARBA00023180"/>
    </source>
</evidence>
<keyword evidence="7" id="KW-1015">Disulfide bond</keyword>
<evidence type="ECO:0000256" key="1">
    <source>
        <dbReference type="ARBA" id="ARBA00004251"/>
    </source>
</evidence>
<sequence>MMKIKMRVLSWFLSLICAIRTEGFSVRGPAMPLLVQLGASVTLPCSVDTPIPLHELEVQWMREDSGSLVHLFLGGKIRPESQSPAYNGRAEFFTEEISKGNFSLLLRNVTTEDRGMYKCVVHTEQESSEANVTIDTEWLVVTGADVPVFAYAGEDVILNCSVDTHVPLGELEVEWMKTNEEIQVLLFMEGRYRPESQPERFRGRAEFFSEEIPKGNFSMKLRDVKTEDRGEFMCIVHTDRESVNATAYIQELGFSNWHISILVLSMAAAVFAVFICIPLLRCIQNQDESNRALLLYYFHVSVPCILIFIAFAIWGKIEGSFREAYVCSVMNLMRILRIFKMSPYTPPGPCHIRLSKLAVPLEMFVITAGFNSVALQPSFTDPTKNRPWLGVYFGVMLLSGLIALCISGPVVCVGSSVLCVTGPCRHGRASSNRGTKPLLVALLLQFSINFQLVCFMIFMRGQFFVVVGKLPFY</sequence>
<dbReference type="SMART" id="SM00406">
    <property type="entry name" value="IGv"/>
    <property type="match status" value="2"/>
</dbReference>
<dbReference type="GO" id="GO:0042102">
    <property type="term" value="P:positive regulation of T cell proliferation"/>
    <property type="evidence" value="ECO:0007669"/>
    <property type="project" value="TreeGrafter"/>
</dbReference>
<dbReference type="PANTHER" id="PTHR25466">
    <property type="entry name" value="T-LYMPHOCYTE ACTIVATION ANTIGEN"/>
    <property type="match status" value="1"/>
</dbReference>
<dbReference type="PANTHER" id="PTHR25466:SF14">
    <property type="entry name" value="BUTYROPHILIN SUBFAMILY 2 MEMBER A2-LIKE-RELATED"/>
    <property type="match status" value="1"/>
</dbReference>
<keyword evidence="10" id="KW-0393">Immunoglobulin domain</keyword>
<organism evidence="14 15">
    <name type="scientific">Conger conger</name>
    <name type="common">Conger eel</name>
    <name type="synonym">Muraena conger</name>
    <dbReference type="NCBI Taxonomy" id="82655"/>
    <lineage>
        <taxon>Eukaryota</taxon>
        <taxon>Metazoa</taxon>
        <taxon>Chordata</taxon>
        <taxon>Craniata</taxon>
        <taxon>Vertebrata</taxon>
        <taxon>Euteleostomi</taxon>
        <taxon>Actinopterygii</taxon>
        <taxon>Neopterygii</taxon>
        <taxon>Teleostei</taxon>
        <taxon>Anguilliformes</taxon>
        <taxon>Congridae</taxon>
        <taxon>Conger</taxon>
    </lineage>
</organism>
<dbReference type="InterPro" id="IPR003599">
    <property type="entry name" value="Ig_sub"/>
</dbReference>
<dbReference type="InterPro" id="IPR007110">
    <property type="entry name" value="Ig-like_dom"/>
</dbReference>
<keyword evidence="15" id="KW-1185">Reference proteome</keyword>
<keyword evidence="5 11" id="KW-1133">Transmembrane helix</keyword>
<feature type="domain" description="Ig-like" evidence="13">
    <location>
        <begin position="38"/>
        <end position="133"/>
    </location>
</feature>
<reference evidence="14" key="1">
    <citation type="journal article" date="2023" name="Science">
        <title>Genome structures resolve the early diversification of teleost fishes.</title>
        <authorList>
            <person name="Parey E."/>
            <person name="Louis A."/>
            <person name="Montfort J."/>
            <person name="Bouchez O."/>
            <person name="Roques C."/>
            <person name="Iampietro C."/>
            <person name="Lluch J."/>
            <person name="Castinel A."/>
            <person name="Donnadieu C."/>
            <person name="Desvignes T."/>
            <person name="Floi Bucao C."/>
            <person name="Jouanno E."/>
            <person name="Wen M."/>
            <person name="Mejri S."/>
            <person name="Dirks R."/>
            <person name="Jansen H."/>
            <person name="Henkel C."/>
            <person name="Chen W.J."/>
            <person name="Zahm M."/>
            <person name="Cabau C."/>
            <person name="Klopp C."/>
            <person name="Thompson A.W."/>
            <person name="Robinson-Rechavi M."/>
            <person name="Braasch I."/>
            <person name="Lecointre G."/>
            <person name="Bobe J."/>
            <person name="Postlethwait J.H."/>
            <person name="Berthelot C."/>
            <person name="Roest Crollius H."/>
            <person name="Guiguen Y."/>
        </authorList>
    </citation>
    <scope>NUCLEOTIDE SEQUENCE</scope>
    <source>
        <strain evidence="14">Concon-B</strain>
    </source>
</reference>
<evidence type="ECO:0000313" key="15">
    <source>
        <dbReference type="Proteomes" id="UP001152803"/>
    </source>
</evidence>
<dbReference type="InterPro" id="IPR051713">
    <property type="entry name" value="T-cell_Activation_Regulation"/>
</dbReference>
<evidence type="ECO:0000256" key="8">
    <source>
        <dbReference type="ARBA" id="ARBA00023170"/>
    </source>
</evidence>
<dbReference type="OrthoDB" id="7225082at2759"/>
<feature type="domain" description="Ig-like" evidence="13">
    <location>
        <begin position="153"/>
        <end position="244"/>
    </location>
</feature>
<feature type="transmembrane region" description="Helical" evidence="11">
    <location>
        <begin position="391"/>
        <end position="418"/>
    </location>
</feature>
<dbReference type="EMBL" id="JAFJMO010000012">
    <property type="protein sequence ID" value="KAJ8261433.1"/>
    <property type="molecule type" value="Genomic_DNA"/>
</dbReference>
<dbReference type="AlphaFoldDB" id="A0A9Q1D824"/>
<name>A0A9Q1D824_CONCO</name>
<evidence type="ECO:0000256" key="7">
    <source>
        <dbReference type="ARBA" id="ARBA00023157"/>
    </source>
</evidence>
<feature type="signal peptide" evidence="12">
    <location>
        <begin position="1"/>
        <end position="23"/>
    </location>
</feature>
<dbReference type="GO" id="GO:0009897">
    <property type="term" value="C:external side of plasma membrane"/>
    <property type="evidence" value="ECO:0007669"/>
    <property type="project" value="TreeGrafter"/>
</dbReference>
<evidence type="ECO:0000259" key="13">
    <source>
        <dbReference type="PROSITE" id="PS50835"/>
    </source>
</evidence>
<dbReference type="Proteomes" id="UP001152803">
    <property type="component" value="Unassembled WGS sequence"/>
</dbReference>
<dbReference type="PROSITE" id="PS50835">
    <property type="entry name" value="IG_LIKE"/>
    <property type="match status" value="2"/>
</dbReference>
<accession>A0A9Q1D824</accession>
<dbReference type="Gene3D" id="2.60.40.10">
    <property type="entry name" value="Immunoglobulins"/>
    <property type="match status" value="2"/>
</dbReference>
<dbReference type="GO" id="GO:0071222">
    <property type="term" value="P:cellular response to lipopolysaccharide"/>
    <property type="evidence" value="ECO:0007669"/>
    <property type="project" value="TreeGrafter"/>
</dbReference>